<dbReference type="Pfam" id="PF01420">
    <property type="entry name" value="Methylase_S"/>
    <property type="match status" value="2"/>
</dbReference>
<dbReference type="AlphaFoldDB" id="A0A2L2XB55"/>
<dbReference type="PANTHER" id="PTHR30408">
    <property type="entry name" value="TYPE-1 RESTRICTION ENZYME ECOKI SPECIFICITY PROTEIN"/>
    <property type="match status" value="1"/>
</dbReference>
<keyword evidence="4" id="KW-0175">Coiled coil</keyword>
<evidence type="ECO:0000259" key="5">
    <source>
        <dbReference type="Pfam" id="PF01420"/>
    </source>
</evidence>
<evidence type="ECO:0000313" key="6">
    <source>
        <dbReference type="EMBL" id="GBF33330.1"/>
    </source>
</evidence>
<feature type="domain" description="Type I restriction modification DNA specificity" evidence="5">
    <location>
        <begin position="16"/>
        <end position="189"/>
    </location>
</feature>
<dbReference type="SUPFAM" id="SSF116734">
    <property type="entry name" value="DNA methylase specificity domain"/>
    <property type="match status" value="2"/>
</dbReference>
<dbReference type="OrthoDB" id="9811611at2"/>
<keyword evidence="3" id="KW-0238">DNA-binding</keyword>
<protein>
    <submittedName>
        <fullName evidence="6">Type I restriction-modification system specificity subunit S</fullName>
    </submittedName>
</protein>
<proteinExistence type="inferred from homology"/>
<dbReference type="InterPro" id="IPR000055">
    <property type="entry name" value="Restrct_endonuc_typeI_TRD"/>
</dbReference>
<dbReference type="EMBL" id="BFAV01000092">
    <property type="protein sequence ID" value="GBF33330.1"/>
    <property type="molecule type" value="Genomic_DNA"/>
</dbReference>
<gene>
    <name evidence="6" type="ORF">DCCM_2429</name>
</gene>
<evidence type="ECO:0000256" key="2">
    <source>
        <dbReference type="ARBA" id="ARBA00022747"/>
    </source>
</evidence>
<comment type="caution">
    <text evidence="6">The sequence shown here is derived from an EMBL/GenBank/DDBJ whole genome shotgun (WGS) entry which is preliminary data.</text>
</comment>
<name>A0A2L2XB55_9FIRM</name>
<dbReference type="InterPro" id="IPR052021">
    <property type="entry name" value="Type-I_RS_S_subunit"/>
</dbReference>
<organism evidence="6 7">
    <name type="scientific">Desulfocucumis palustris</name>
    <dbReference type="NCBI Taxonomy" id="1898651"/>
    <lineage>
        <taxon>Bacteria</taxon>
        <taxon>Bacillati</taxon>
        <taxon>Bacillota</taxon>
        <taxon>Clostridia</taxon>
        <taxon>Eubacteriales</taxon>
        <taxon>Desulfocucumaceae</taxon>
        <taxon>Desulfocucumis</taxon>
    </lineage>
</organism>
<reference evidence="7" key="1">
    <citation type="submission" date="2018-02" db="EMBL/GenBank/DDBJ databases">
        <title>Genome sequence of Desulfocucumis palustris strain NAW-5.</title>
        <authorList>
            <person name="Watanabe M."/>
            <person name="Kojima H."/>
            <person name="Fukui M."/>
        </authorList>
    </citation>
    <scope>NUCLEOTIDE SEQUENCE [LARGE SCALE GENOMIC DNA]</scope>
    <source>
        <strain evidence="7">NAW-5</strain>
    </source>
</reference>
<dbReference type="GO" id="GO:0003677">
    <property type="term" value="F:DNA binding"/>
    <property type="evidence" value="ECO:0007669"/>
    <property type="project" value="UniProtKB-KW"/>
</dbReference>
<accession>A0A2L2XB55</accession>
<keyword evidence="7" id="KW-1185">Reference proteome</keyword>
<evidence type="ECO:0000256" key="3">
    <source>
        <dbReference type="ARBA" id="ARBA00023125"/>
    </source>
</evidence>
<sequence>MSMDKISYDYKDYPFPENWREYKLNQLLEVVERPVNMIDDQEYCLITIKRNFGGIESRGKLTGKKILVKNQFEIREGDFIISKRQIVHGACAVVPKNYEGATVSNEYDVMNFNNRLLSLFFDYYVQLPFMRRYFYINSDGVHVEKLRFKTDDWLRQRIRVPSIIEQQHIASILATSDKAIRLKEQLIIEKKRQKKWLMQNLLTGKKRLSGFKSDWQKFEVGQVISLSSKKINPIIEKRVFKCIELEHIESETGRLLGSTISSMQKSNKNYFKNGDVLFGKLRPYLKKFYYATHEGVCSSEIWVLRPNNKNLLPQYLYYIVQSSQFIEKCCVSSGSKMPRADWDYVLNLVILLPPLSEQTIIAKTLAITDRAIDLHEKQLEELKKQKKALMQLLLTGIVRVNTGKVN</sequence>
<comment type="similarity">
    <text evidence="1">Belongs to the type-I restriction system S methylase family.</text>
</comment>
<dbReference type="InterPro" id="IPR044946">
    <property type="entry name" value="Restrct_endonuc_typeI_TRD_sf"/>
</dbReference>
<feature type="domain" description="Type I restriction modification DNA specificity" evidence="5">
    <location>
        <begin position="213"/>
        <end position="383"/>
    </location>
</feature>
<feature type="coiled-coil region" evidence="4">
    <location>
        <begin position="365"/>
        <end position="392"/>
    </location>
</feature>
<dbReference type="Proteomes" id="UP000239549">
    <property type="component" value="Unassembled WGS sequence"/>
</dbReference>
<evidence type="ECO:0000256" key="1">
    <source>
        <dbReference type="ARBA" id="ARBA00010923"/>
    </source>
</evidence>
<dbReference type="RefSeq" id="WP_104371733.1">
    <property type="nucleotide sequence ID" value="NZ_BFAV01000092.1"/>
</dbReference>
<keyword evidence="2" id="KW-0680">Restriction system</keyword>
<evidence type="ECO:0000256" key="4">
    <source>
        <dbReference type="SAM" id="Coils"/>
    </source>
</evidence>
<dbReference type="PANTHER" id="PTHR30408:SF12">
    <property type="entry name" value="TYPE I RESTRICTION ENZYME MJAVIII SPECIFICITY SUBUNIT"/>
    <property type="match status" value="1"/>
</dbReference>
<dbReference type="GO" id="GO:0009307">
    <property type="term" value="P:DNA restriction-modification system"/>
    <property type="evidence" value="ECO:0007669"/>
    <property type="project" value="UniProtKB-KW"/>
</dbReference>
<dbReference type="Gene3D" id="3.90.220.20">
    <property type="entry name" value="DNA methylase specificity domains"/>
    <property type="match status" value="2"/>
</dbReference>
<evidence type="ECO:0000313" key="7">
    <source>
        <dbReference type="Proteomes" id="UP000239549"/>
    </source>
</evidence>